<dbReference type="RefSeq" id="WP_270026846.1">
    <property type="nucleotide sequence ID" value="NZ_JAPDDP010000036.1"/>
</dbReference>
<evidence type="ECO:0000313" key="2">
    <source>
        <dbReference type="Proteomes" id="UP001147653"/>
    </source>
</evidence>
<gene>
    <name evidence="1" type="ORF">OJ997_19370</name>
</gene>
<dbReference type="EMBL" id="JAPDDP010000036">
    <property type="protein sequence ID" value="MDA0182478.1"/>
    <property type="molecule type" value="Genomic_DNA"/>
</dbReference>
<organism evidence="1 2">
    <name type="scientific">Solirubrobacter phytolaccae</name>
    <dbReference type="NCBI Taxonomy" id="1404360"/>
    <lineage>
        <taxon>Bacteria</taxon>
        <taxon>Bacillati</taxon>
        <taxon>Actinomycetota</taxon>
        <taxon>Thermoleophilia</taxon>
        <taxon>Solirubrobacterales</taxon>
        <taxon>Solirubrobacteraceae</taxon>
        <taxon>Solirubrobacter</taxon>
    </lineage>
</organism>
<proteinExistence type="predicted"/>
<accession>A0A9X3S9B6</accession>
<comment type="caution">
    <text evidence="1">The sequence shown here is derived from an EMBL/GenBank/DDBJ whole genome shotgun (WGS) entry which is preliminary data.</text>
</comment>
<sequence>MLAAFAVNFTTPLFDVRSVTFTLTFADFFELFVTLVLIANDWPGAAVVGGDATDFTFSRGAASATVGARSARPSGAKQANWRARSMGWNLLH</sequence>
<dbReference type="Proteomes" id="UP001147653">
    <property type="component" value="Unassembled WGS sequence"/>
</dbReference>
<keyword evidence="2" id="KW-1185">Reference proteome</keyword>
<protein>
    <submittedName>
        <fullName evidence="1">Uncharacterized protein</fullName>
    </submittedName>
</protein>
<reference evidence="1" key="1">
    <citation type="submission" date="2022-10" db="EMBL/GenBank/DDBJ databases">
        <title>The WGS of Solirubrobacter phytolaccae KCTC 29190.</title>
        <authorList>
            <person name="Jiang Z."/>
        </authorList>
    </citation>
    <scope>NUCLEOTIDE SEQUENCE</scope>
    <source>
        <strain evidence="1">KCTC 29190</strain>
    </source>
</reference>
<name>A0A9X3S9B6_9ACTN</name>
<dbReference type="AlphaFoldDB" id="A0A9X3S9B6"/>
<evidence type="ECO:0000313" key="1">
    <source>
        <dbReference type="EMBL" id="MDA0182478.1"/>
    </source>
</evidence>